<evidence type="ECO:0000256" key="1">
    <source>
        <dbReference type="SAM" id="MobiDB-lite"/>
    </source>
</evidence>
<accession>A0A9N7ULQ4</accession>
<feature type="region of interest" description="Disordered" evidence="1">
    <location>
        <begin position="1"/>
        <end position="20"/>
    </location>
</feature>
<reference evidence="2" key="1">
    <citation type="submission" date="2020-03" db="EMBL/GenBank/DDBJ databases">
        <authorList>
            <person name="Weist P."/>
        </authorList>
    </citation>
    <scope>NUCLEOTIDE SEQUENCE</scope>
</reference>
<evidence type="ECO:0000313" key="2">
    <source>
        <dbReference type="EMBL" id="CAB1434609.1"/>
    </source>
</evidence>
<comment type="caution">
    <text evidence="2">The sequence shown here is derived from an EMBL/GenBank/DDBJ whole genome shotgun (WGS) entry which is preliminary data.</text>
</comment>
<organism evidence="2 3">
    <name type="scientific">Pleuronectes platessa</name>
    <name type="common">European plaice</name>
    <dbReference type="NCBI Taxonomy" id="8262"/>
    <lineage>
        <taxon>Eukaryota</taxon>
        <taxon>Metazoa</taxon>
        <taxon>Chordata</taxon>
        <taxon>Craniata</taxon>
        <taxon>Vertebrata</taxon>
        <taxon>Euteleostomi</taxon>
        <taxon>Actinopterygii</taxon>
        <taxon>Neopterygii</taxon>
        <taxon>Teleostei</taxon>
        <taxon>Neoteleostei</taxon>
        <taxon>Acanthomorphata</taxon>
        <taxon>Carangaria</taxon>
        <taxon>Pleuronectiformes</taxon>
        <taxon>Pleuronectoidei</taxon>
        <taxon>Pleuronectidae</taxon>
        <taxon>Pleuronectes</taxon>
    </lineage>
</organism>
<keyword evidence="3" id="KW-1185">Reference proteome</keyword>
<proteinExistence type="predicted"/>
<dbReference type="AlphaFoldDB" id="A0A9N7ULQ4"/>
<protein>
    <submittedName>
        <fullName evidence="2">Uncharacterized protein</fullName>
    </submittedName>
</protein>
<evidence type="ECO:0000313" key="3">
    <source>
        <dbReference type="Proteomes" id="UP001153269"/>
    </source>
</evidence>
<sequence>MPDYETCPLVTNGGPRDKPGNLNMLHRGAQKEGLNREGNMHWLQTFCLNPSLSSSDSAIIRALDYSSSDYRIFFMSESDEYAQEVQAPNSDLLQEIASISSGCRRESIRLAGRYDPSQTRPIFSSLSFRFR</sequence>
<gene>
    <name evidence="2" type="ORF">PLEPLA_LOCUS22659</name>
</gene>
<dbReference type="Proteomes" id="UP001153269">
    <property type="component" value="Unassembled WGS sequence"/>
</dbReference>
<name>A0A9N7ULQ4_PLEPL</name>
<dbReference type="EMBL" id="CADEAL010001678">
    <property type="protein sequence ID" value="CAB1434609.1"/>
    <property type="molecule type" value="Genomic_DNA"/>
</dbReference>